<gene>
    <name evidence="1" type="ORF">S01H1_40473</name>
</gene>
<evidence type="ECO:0000313" key="1">
    <source>
        <dbReference type="EMBL" id="GAG06328.1"/>
    </source>
</evidence>
<sequence>MESNHETSSSSNTELDDVGIKTNLQGTIYKQKVSRVGVVVSSILKSFINLKE</sequence>
<dbReference type="AlphaFoldDB" id="X0V1C8"/>
<name>X0V1C8_9ZZZZ</name>
<organism evidence="1">
    <name type="scientific">marine sediment metagenome</name>
    <dbReference type="NCBI Taxonomy" id="412755"/>
    <lineage>
        <taxon>unclassified sequences</taxon>
        <taxon>metagenomes</taxon>
        <taxon>ecological metagenomes</taxon>
    </lineage>
</organism>
<dbReference type="EMBL" id="BARS01025630">
    <property type="protein sequence ID" value="GAG06328.1"/>
    <property type="molecule type" value="Genomic_DNA"/>
</dbReference>
<accession>X0V1C8</accession>
<reference evidence="1" key="1">
    <citation type="journal article" date="2014" name="Front. Microbiol.">
        <title>High frequency of phylogenetically diverse reductive dehalogenase-homologous genes in deep subseafloor sedimentary metagenomes.</title>
        <authorList>
            <person name="Kawai M."/>
            <person name="Futagami T."/>
            <person name="Toyoda A."/>
            <person name="Takaki Y."/>
            <person name="Nishi S."/>
            <person name="Hori S."/>
            <person name="Arai W."/>
            <person name="Tsubouchi T."/>
            <person name="Morono Y."/>
            <person name="Uchiyama I."/>
            <person name="Ito T."/>
            <person name="Fujiyama A."/>
            <person name="Inagaki F."/>
            <person name="Takami H."/>
        </authorList>
    </citation>
    <scope>NUCLEOTIDE SEQUENCE</scope>
    <source>
        <strain evidence="1">Expedition CK06-06</strain>
    </source>
</reference>
<proteinExistence type="predicted"/>
<protein>
    <submittedName>
        <fullName evidence="1">Uncharacterized protein</fullName>
    </submittedName>
</protein>
<comment type="caution">
    <text evidence="1">The sequence shown here is derived from an EMBL/GenBank/DDBJ whole genome shotgun (WGS) entry which is preliminary data.</text>
</comment>